<dbReference type="PANTHER" id="PTHR38465">
    <property type="entry name" value="HTH-TYPE TRANSCRIPTIONAL REGULATOR MJ1563-RELATED"/>
    <property type="match status" value="1"/>
</dbReference>
<comment type="similarity">
    <text evidence="4">Belongs to the GbsR family.</text>
</comment>
<keyword evidence="5" id="KW-0175">Coiled coil</keyword>
<organism evidence="6 7">
    <name type="scientific">Virgibacillus pantothenticus</name>
    <dbReference type="NCBI Taxonomy" id="1473"/>
    <lineage>
        <taxon>Bacteria</taxon>
        <taxon>Bacillati</taxon>
        <taxon>Bacillota</taxon>
        <taxon>Bacilli</taxon>
        <taxon>Bacillales</taxon>
        <taxon>Bacillaceae</taxon>
        <taxon>Virgibacillus</taxon>
    </lineage>
</organism>
<reference evidence="7" key="1">
    <citation type="submission" date="2015-07" db="EMBL/GenBank/DDBJ databases">
        <title>Fjat-10053 dsm26.</title>
        <authorList>
            <person name="Liu B."/>
            <person name="Wang J."/>
            <person name="Zhu Y."/>
            <person name="Liu G."/>
            <person name="Chen Q."/>
            <person name="Chen Z."/>
            <person name="Lan J."/>
            <person name="Che J."/>
            <person name="Ge C."/>
            <person name="Shi H."/>
            <person name="Pan Z."/>
            <person name="Liu X."/>
        </authorList>
    </citation>
    <scope>NUCLEOTIDE SEQUENCE [LARGE SCALE GENOMIC DNA]</scope>
    <source>
        <strain evidence="7">DSM 26</strain>
    </source>
</reference>
<dbReference type="InterPro" id="IPR036388">
    <property type="entry name" value="WH-like_DNA-bd_sf"/>
</dbReference>
<dbReference type="Proteomes" id="UP000036780">
    <property type="component" value="Unassembled WGS sequence"/>
</dbReference>
<gene>
    <name evidence="6" type="ORF">AFK71_06305</name>
</gene>
<evidence type="ECO:0000256" key="2">
    <source>
        <dbReference type="ARBA" id="ARBA00023125"/>
    </source>
</evidence>
<evidence type="ECO:0000256" key="5">
    <source>
        <dbReference type="SAM" id="Coils"/>
    </source>
</evidence>
<dbReference type="InterPro" id="IPR052362">
    <property type="entry name" value="HTH-GbsR_regulator"/>
</dbReference>
<keyword evidence="7" id="KW-1185">Reference proteome</keyword>
<evidence type="ECO:0000313" key="7">
    <source>
        <dbReference type="Proteomes" id="UP000036780"/>
    </source>
</evidence>
<feature type="coiled-coil region" evidence="5">
    <location>
        <begin position="127"/>
        <end position="154"/>
    </location>
</feature>
<dbReference type="GO" id="GO:0003677">
    <property type="term" value="F:DNA binding"/>
    <property type="evidence" value="ECO:0007669"/>
    <property type="project" value="UniProtKB-UniRule"/>
</dbReference>
<protein>
    <recommendedName>
        <fullName evidence="4">HTH-type transcriptional regulator</fullName>
    </recommendedName>
</protein>
<dbReference type="AlphaFoldDB" id="A0A0L0QSY9"/>
<evidence type="ECO:0000256" key="3">
    <source>
        <dbReference type="ARBA" id="ARBA00023163"/>
    </source>
</evidence>
<evidence type="ECO:0000313" key="6">
    <source>
        <dbReference type="EMBL" id="KNE21283.1"/>
    </source>
</evidence>
<dbReference type="SUPFAM" id="SSF46785">
    <property type="entry name" value="Winged helix' DNA-binding domain"/>
    <property type="match status" value="1"/>
</dbReference>
<comment type="caution">
    <text evidence="6">The sequence shown here is derived from an EMBL/GenBank/DDBJ whole genome shotgun (WGS) entry which is preliminary data.</text>
</comment>
<proteinExistence type="inferred from homology"/>
<dbReference type="Gene3D" id="1.10.10.10">
    <property type="entry name" value="Winged helix-like DNA-binding domain superfamily/Winged helix DNA-binding domain"/>
    <property type="match status" value="1"/>
</dbReference>
<dbReference type="PANTHER" id="PTHR38465:SF1">
    <property type="entry name" value="HTH-TYPE TRANSCRIPTIONAL REGULATOR MJ1563-RELATED"/>
    <property type="match status" value="1"/>
</dbReference>
<dbReference type="PATRIC" id="fig|1473.5.peg.4269"/>
<keyword evidence="3 4" id="KW-0804">Transcription</keyword>
<evidence type="ECO:0000256" key="1">
    <source>
        <dbReference type="ARBA" id="ARBA00023015"/>
    </source>
</evidence>
<dbReference type="OrthoDB" id="9800374at2"/>
<keyword evidence="1 4" id="KW-0805">Transcription regulation</keyword>
<dbReference type="RefSeq" id="WP_050350704.1">
    <property type="nucleotide sequence ID" value="NZ_BOSN01000004.1"/>
</dbReference>
<keyword evidence="2 4" id="KW-0238">DNA-binding</keyword>
<dbReference type="EMBL" id="LGTO01000005">
    <property type="protein sequence ID" value="KNE21283.1"/>
    <property type="molecule type" value="Genomic_DNA"/>
</dbReference>
<dbReference type="PIRSF" id="PIRSF006707">
    <property type="entry name" value="MJ1563"/>
    <property type="match status" value="1"/>
</dbReference>
<name>A0A0L0QSY9_VIRPA</name>
<dbReference type="GeneID" id="66872990"/>
<dbReference type="InterPro" id="IPR036390">
    <property type="entry name" value="WH_DNA-bd_sf"/>
</dbReference>
<sequence>MENLPNQIEKLENQVVEKIADNVYTFGVSKTVGRVFGIISLNRDPMTLEQLSEAMGMSKMRMSQVVREMIELNLAEKVFIKGVRKDLIKVENDYYQTFIALFTANWRKTISKSRLHEHSLYQKLIDLREEGALNKELEAQLDNLLKEIKGSLDYLNWISRLIEFFESGEIFKHVPKVEDK</sequence>
<evidence type="ECO:0000256" key="4">
    <source>
        <dbReference type="PIRNR" id="PIRNR006707"/>
    </source>
</evidence>
<accession>A0A0L0QSY9</accession>
<dbReference type="InterPro" id="IPR026282">
    <property type="entry name" value="MJ1563"/>
</dbReference>